<proteinExistence type="predicted"/>
<name>A0ABU3U7T8_9FLAO</name>
<dbReference type="EMBL" id="JAWHTF010000005">
    <property type="protein sequence ID" value="MDU8886461.1"/>
    <property type="molecule type" value="Genomic_DNA"/>
</dbReference>
<accession>A0ABU3U7T8</accession>
<organism evidence="1 2">
    <name type="scientific">Gilvirhabdus luticola</name>
    <dbReference type="NCBI Taxonomy" id="3079858"/>
    <lineage>
        <taxon>Bacteria</taxon>
        <taxon>Pseudomonadati</taxon>
        <taxon>Bacteroidota</taxon>
        <taxon>Flavobacteriia</taxon>
        <taxon>Flavobacteriales</taxon>
        <taxon>Flavobacteriaceae</taxon>
        <taxon>Gilvirhabdus</taxon>
    </lineage>
</organism>
<dbReference type="Proteomes" id="UP001268651">
    <property type="component" value="Unassembled WGS sequence"/>
</dbReference>
<sequence length="143" mass="16534">MKKNIILISLILASSLGFSQDKEERIKALKVAMITEKLSFSGDEAQSFWPIYNAFQDSNRAMKNAIHEKRKAIDYATLSEADAKSILKEITILSNKRHDLYNEFISDITKVIPAKKVLLLKEAENEFKHKMFEEYKKRKKTGH</sequence>
<protein>
    <submittedName>
        <fullName evidence="1">Sensor of ECF-type sigma factor</fullName>
    </submittedName>
</protein>
<comment type="caution">
    <text evidence="1">The sequence shown here is derived from an EMBL/GenBank/DDBJ whole genome shotgun (WGS) entry which is preliminary data.</text>
</comment>
<evidence type="ECO:0000313" key="1">
    <source>
        <dbReference type="EMBL" id="MDU8886461.1"/>
    </source>
</evidence>
<keyword evidence="2" id="KW-1185">Reference proteome</keyword>
<reference evidence="1 2" key="1">
    <citation type="submission" date="2023-10" db="EMBL/GenBank/DDBJ databases">
        <title>Marimonas sp. nov. isolated from tidal mud flat.</title>
        <authorList>
            <person name="Jaincy N.J."/>
            <person name="Srinivasan S."/>
            <person name="Lee S.-S."/>
        </authorList>
    </citation>
    <scope>NUCLEOTIDE SEQUENCE [LARGE SCALE GENOMIC DNA]</scope>
    <source>
        <strain evidence="1 2">MJ-SS3</strain>
    </source>
</reference>
<evidence type="ECO:0000313" key="2">
    <source>
        <dbReference type="Proteomes" id="UP001268651"/>
    </source>
</evidence>
<dbReference type="RefSeq" id="WP_316662512.1">
    <property type="nucleotide sequence ID" value="NZ_JAWHTF010000005.1"/>
</dbReference>
<gene>
    <name evidence="1" type="ORF">RXV94_09840</name>
</gene>